<gene>
    <name evidence="2" type="ORF">PGTUg99_036759</name>
</gene>
<accession>A0A5B0NQM3</accession>
<evidence type="ECO:0000256" key="1">
    <source>
        <dbReference type="SAM" id="SignalP"/>
    </source>
</evidence>
<feature type="signal peptide" evidence="1">
    <location>
        <begin position="1"/>
        <end position="26"/>
    </location>
</feature>
<protein>
    <submittedName>
        <fullName evidence="2">Uncharacterized protein</fullName>
    </submittedName>
</protein>
<evidence type="ECO:0000313" key="2">
    <source>
        <dbReference type="EMBL" id="KAA1090168.1"/>
    </source>
</evidence>
<dbReference type="Proteomes" id="UP000325313">
    <property type="component" value="Unassembled WGS sequence"/>
</dbReference>
<sequence>MIDLQITLLLWRLSFNLLFIRRPSDGVGDPHTYRPKSSRENIFPKLWDDADSFALNEKHRHQETNPHLQRPSIFQTVSLVLPWSSFLPRLSTRRYGNRFKSAFGCPNDFQLKILNSRLHLTPIAEDNDYVHCPTRDLASWLKDILALALRLFKAETKIKQYVFCYLVIAKSREARHTSVLRNSSSRIMTIQNRLHRRTENVTRTYQNLDQQL</sequence>
<proteinExistence type="predicted"/>
<reference evidence="2 3" key="1">
    <citation type="submission" date="2019-05" db="EMBL/GenBank/DDBJ databases">
        <title>Emergence of the Ug99 lineage of the wheat stem rust pathogen through somatic hybridization.</title>
        <authorList>
            <person name="Li F."/>
            <person name="Upadhyaya N.M."/>
            <person name="Sperschneider J."/>
            <person name="Matny O."/>
            <person name="Nguyen-Phuc H."/>
            <person name="Mago R."/>
            <person name="Raley C."/>
            <person name="Miller M.E."/>
            <person name="Silverstein K.A.T."/>
            <person name="Henningsen E."/>
            <person name="Hirsch C.D."/>
            <person name="Visser B."/>
            <person name="Pretorius Z.A."/>
            <person name="Steffenson B.J."/>
            <person name="Schwessinger B."/>
            <person name="Dodds P.N."/>
            <person name="Figueroa M."/>
        </authorList>
    </citation>
    <scope>NUCLEOTIDE SEQUENCE [LARGE SCALE GENOMIC DNA]</scope>
    <source>
        <strain evidence="2 3">Ug99</strain>
    </source>
</reference>
<dbReference type="AlphaFoldDB" id="A0A5B0NQM3"/>
<dbReference type="EMBL" id="VDEP01000404">
    <property type="protein sequence ID" value="KAA1090168.1"/>
    <property type="molecule type" value="Genomic_DNA"/>
</dbReference>
<keyword evidence="1" id="KW-0732">Signal</keyword>
<comment type="caution">
    <text evidence="2">The sequence shown here is derived from an EMBL/GenBank/DDBJ whole genome shotgun (WGS) entry which is preliminary data.</text>
</comment>
<evidence type="ECO:0000313" key="3">
    <source>
        <dbReference type="Proteomes" id="UP000325313"/>
    </source>
</evidence>
<organism evidence="2 3">
    <name type="scientific">Puccinia graminis f. sp. tritici</name>
    <dbReference type="NCBI Taxonomy" id="56615"/>
    <lineage>
        <taxon>Eukaryota</taxon>
        <taxon>Fungi</taxon>
        <taxon>Dikarya</taxon>
        <taxon>Basidiomycota</taxon>
        <taxon>Pucciniomycotina</taxon>
        <taxon>Pucciniomycetes</taxon>
        <taxon>Pucciniales</taxon>
        <taxon>Pucciniaceae</taxon>
        <taxon>Puccinia</taxon>
    </lineage>
</organism>
<name>A0A5B0NQM3_PUCGR</name>
<feature type="chain" id="PRO_5022718343" evidence="1">
    <location>
        <begin position="27"/>
        <end position="212"/>
    </location>
</feature>